<comment type="subcellular location">
    <subcellularLocation>
        <location evidence="1">Membrane</location>
        <topology evidence="1">Multi-pass membrane protein</topology>
    </subcellularLocation>
</comment>
<feature type="transmembrane region" description="Helical" evidence="5">
    <location>
        <begin position="506"/>
        <end position="526"/>
    </location>
</feature>
<dbReference type="Proteomes" id="UP000475325">
    <property type="component" value="Unassembled WGS sequence"/>
</dbReference>
<evidence type="ECO:0000313" key="7">
    <source>
        <dbReference type="Proteomes" id="UP000475325"/>
    </source>
</evidence>
<keyword evidence="4 5" id="KW-0472">Membrane</keyword>
<evidence type="ECO:0000256" key="2">
    <source>
        <dbReference type="ARBA" id="ARBA00022692"/>
    </source>
</evidence>
<comment type="caution">
    <text evidence="6">The sequence shown here is derived from an EMBL/GenBank/DDBJ whole genome shotgun (WGS) entry which is preliminary data.</text>
</comment>
<keyword evidence="2 5" id="KW-0812">Transmembrane</keyword>
<dbReference type="Gene3D" id="1.20.58.340">
    <property type="entry name" value="Magnesium transport protein CorA, transmembrane region"/>
    <property type="match status" value="1"/>
</dbReference>
<dbReference type="SUPFAM" id="SSF144083">
    <property type="entry name" value="Magnesium transport protein CorA, transmembrane region"/>
    <property type="match status" value="1"/>
</dbReference>
<reference evidence="6 7" key="1">
    <citation type="submission" date="2019-06" db="EMBL/GenBank/DDBJ databases">
        <authorList>
            <person name="Palmer J.M."/>
        </authorList>
    </citation>
    <scope>NUCLEOTIDE SEQUENCE [LARGE SCALE GENOMIC DNA]</scope>
    <source>
        <strain evidence="6 7">TWF102</strain>
    </source>
</reference>
<organism evidence="6 7">
    <name type="scientific">Orbilia oligospora</name>
    <name type="common">Nematode-trapping fungus</name>
    <name type="synonym">Arthrobotrys oligospora</name>
    <dbReference type="NCBI Taxonomy" id="2813651"/>
    <lineage>
        <taxon>Eukaryota</taxon>
        <taxon>Fungi</taxon>
        <taxon>Dikarya</taxon>
        <taxon>Ascomycota</taxon>
        <taxon>Pezizomycotina</taxon>
        <taxon>Orbiliomycetes</taxon>
        <taxon>Orbiliales</taxon>
        <taxon>Orbiliaceae</taxon>
        <taxon>Orbilia</taxon>
    </lineage>
</organism>
<protein>
    <submittedName>
        <fullName evidence="6">Uncharacterized protein</fullName>
    </submittedName>
</protein>
<evidence type="ECO:0000256" key="1">
    <source>
        <dbReference type="ARBA" id="ARBA00004141"/>
    </source>
</evidence>
<dbReference type="AlphaFoldDB" id="A0A7C8N5J5"/>
<keyword evidence="3 5" id="KW-1133">Transmembrane helix</keyword>
<evidence type="ECO:0000256" key="4">
    <source>
        <dbReference type="ARBA" id="ARBA00023136"/>
    </source>
</evidence>
<dbReference type="InterPro" id="IPR045863">
    <property type="entry name" value="CorA_TM1_TM2"/>
</dbReference>
<dbReference type="GO" id="GO:0016020">
    <property type="term" value="C:membrane"/>
    <property type="evidence" value="ECO:0007669"/>
    <property type="project" value="UniProtKB-SubCell"/>
</dbReference>
<dbReference type="EMBL" id="WIQW01000097">
    <property type="protein sequence ID" value="KAF3084587.1"/>
    <property type="molecule type" value="Genomic_DNA"/>
</dbReference>
<sequence length="601" mass="68058">MDRKSSFHSMKGRTPTDILAMQTLENKARTQTMKSIPRPPTLTNIQTGLSFGTIPNILGQKGSPITPSPVGMQNLRMNFVAPETQPAPENANREGPWNALSDVKILDLNDMSYTEHTEATYIEIYHYPTAESRVFQGSLDDSNYEDWLEQGPHVNKGEQPTSGCRLILTRRPQFGLAALVPMLIRKDHVAKTAERWGFDDDFLEQMILWSSLTKRKNIPKKQFQFISRLVNGTDQGSSCSIISFNPDTNITYGMVMGLYSDEQIQAHGTNLVMWENHMFHERTLHSINWTWHPVAHAIIQIDETLRFFQIIARLASIRVVEMSHSAGIMQMTTSGEMVPLAEALARDYTTDTASLAMQSAQMAMCQTALESNMAILEDLIETIAEIESIAPSTKEIRPYLMAEINNLKSRCNSSTLYAQGIQRNISFTQTAIYNLIAQRDSKVNIELAKDSRMLAIASKRDSSSMKTIAVLTIVFLPGTFVSALFAMPVLNWEAKSYSEVTTDKFWVYWAVTLPMTLLVILAWVIWTKRQSWLNRKDHEEGMKTYDEVDVEKAMMESKDPKKIPLKVDFEGGNTAGGVDSRRHRWFSMGSKREGRKRHHGD</sequence>
<evidence type="ECO:0000256" key="3">
    <source>
        <dbReference type="ARBA" id="ARBA00022989"/>
    </source>
</evidence>
<evidence type="ECO:0000256" key="5">
    <source>
        <dbReference type="SAM" id="Phobius"/>
    </source>
</evidence>
<evidence type="ECO:0000313" key="6">
    <source>
        <dbReference type="EMBL" id="KAF3084587.1"/>
    </source>
</evidence>
<feature type="transmembrane region" description="Helical" evidence="5">
    <location>
        <begin position="468"/>
        <end position="486"/>
    </location>
</feature>
<proteinExistence type="predicted"/>
<gene>
    <name evidence="6" type="ORF">TWF102_011891</name>
</gene>
<accession>A0A7C8N5J5</accession>
<name>A0A7C8N5J5_ORBOL</name>